<reference evidence="2" key="1">
    <citation type="submission" date="2015-10" db="EMBL/GenBank/DDBJ databases">
        <authorList>
            <person name="Gilbert D.G."/>
        </authorList>
    </citation>
    <scope>NUCLEOTIDE SEQUENCE</scope>
</reference>
<organism evidence="2">
    <name type="scientific">hydrothermal vent metagenome</name>
    <dbReference type="NCBI Taxonomy" id="652676"/>
    <lineage>
        <taxon>unclassified sequences</taxon>
        <taxon>metagenomes</taxon>
        <taxon>ecological metagenomes</taxon>
    </lineage>
</organism>
<dbReference type="InterPro" id="IPR006555">
    <property type="entry name" value="ATP-dep_Helicase_C"/>
</dbReference>
<dbReference type="SUPFAM" id="SSF52540">
    <property type="entry name" value="P-loop containing nucleoside triphosphate hydrolases"/>
    <property type="match status" value="1"/>
</dbReference>
<keyword evidence="2" id="KW-0067">ATP-binding</keyword>
<gene>
    <name evidence="2" type="ORF">MGWOODY_Smn2296</name>
</gene>
<sequence length="258" mass="27444">MLKQAHGALVTSATLRGGGDWEVAEARTGAQHLVRGASRFEAVSPFDYAAQAEVLIVTDVKRGDMGALANAYARLGVASGGGMLGLFTAIRRLRGVHARIADRLARDGLPLYAQHVDPIDTGTLVDIFRDDASASLLGTDALRDGVDVPGRSLRLVVMEGVPWPKPTVLHAARRLAGGGSAYDDRIVRARLAQAFGRLIRRADDHGIFVLLSAAMPSRLLTAFPPGVSVSRVTLDEAVLRAGRLPSFTKVGHEAREEA</sequence>
<keyword evidence="2" id="KW-0378">Hydrolase</keyword>
<dbReference type="GO" id="GO:0006139">
    <property type="term" value="P:nucleobase-containing compound metabolic process"/>
    <property type="evidence" value="ECO:0007669"/>
    <property type="project" value="InterPro"/>
</dbReference>
<dbReference type="EMBL" id="CZQE01000074">
    <property type="protein sequence ID" value="CUS43694.1"/>
    <property type="molecule type" value="Genomic_DNA"/>
</dbReference>
<dbReference type="Pfam" id="PF13307">
    <property type="entry name" value="Helicase_C_2"/>
    <property type="match status" value="1"/>
</dbReference>
<dbReference type="GO" id="GO:0003676">
    <property type="term" value="F:nucleic acid binding"/>
    <property type="evidence" value="ECO:0007669"/>
    <property type="project" value="InterPro"/>
</dbReference>
<dbReference type="GO" id="GO:0016818">
    <property type="term" value="F:hydrolase activity, acting on acid anhydrides, in phosphorus-containing anhydrides"/>
    <property type="evidence" value="ECO:0007669"/>
    <property type="project" value="InterPro"/>
</dbReference>
<name>A0A160TJE6_9ZZZZ</name>
<proteinExistence type="predicted"/>
<dbReference type="GO" id="GO:0005524">
    <property type="term" value="F:ATP binding"/>
    <property type="evidence" value="ECO:0007669"/>
    <property type="project" value="InterPro"/>
</dbReference>
<feature type="domain" description="ATP-dependent helicase C-terminal" evidence="1">
    <location>
        <begin position="90"/>
        <end position="221"/>
    </location>
</feature>
<dbReference type="InterPro" id="IPR027417">
    <property type="entry name" value="P-loop_NTPase"/>
</dbReference>
<dbReference type="Gene3D" id="3.40.50.300">
    <property type="entry name" value="P-loop containing nucleotide triphosphate hydrolases"/>
    <property type="match status" value="1"/>
</dbReference>
<dbReference type="GO" id="GO:0004386">
    <property type="term" value="F:helicase activity"/>
    <property type="evidence" value="ECO:0007669"/>
    <property type="project" value="UniProtKB-KW"/>
</dbReference>
<keyword evidence="2" id="KW-0347">Helicase</keyword>
<evidence type="ECO:0000259" key="1">
    <source>
        <dbReference type="SMART" id="SM00491"/>
    </source>
</evidence>
<evidence type="ECO:0000313" key="2">
    <source>
        <dbReference type="EMBL" id="CUS43694.1"/>
    </source>
</evidence>
<dbReference type="AlphaFoldDB" id="A0A160TJE6"/>
<dbReference type="SMART" id="SM00491">
    <property type="entry name" value="HELICc2"/>
    <property type="match status" value="1"/>
</dbReference>
<protein>
    <submittedName>
        <fullName evidence="2">DinG family ATP-dependent helicase YoaA</fullName>
    </submittedName>
</protein>
<keyword evidence="2" id="KW-0547">Nucleotide-binding</keyword>
<accession>A0A160TJE6</accession>